<dbReference type="Pfam" id="PF10123">
    <property type="entry name" value="Mu-like_Pro"/>
    <property type="match status" value="1"/>
</dbReference>
<organism evidence="1 2">
    <name type="scientific">Blastomonas natatoria</name>
    <dbReference type="NCBI Taxonomy" id="34015"/>
    <lineage>
        <taxon>Bacteria</taxon>
        <taxon>Pseudomonadati</taxon>
        <taxon>Pseudomonadota</taxon>
        <taxon>Alphaproteobacteria</taxon>
        <taxon>Sphingomonadales</taxon>
        <taxon>Sphingomonadaceae</taxon>
        <taxon>Blastomonas</taxon>
    </lineage>
</organism>
<sequence>MAYRFVTMTKHKTSPDAGTAVAIATSQAALDAEGKVRTKVQLLPFGDPIYGRDGRGPYRLADAAHAQAVIDTTLAVQNGTELFIDYDHQSVLAVPKGGTARAAGWIKALTVEADGIHGQVEWTAAAHQALQAGEYRYISPHFRFAQKDGRITRLVNAGLTNSPNLDLAAIASADMDTDEADDDEGDTKSMKAIASALGLADDASEEEVLAAIKDMMEKSTAQSAQLAAIDTTLGEVRVAVGLAADADGAAIAAALAEKTAAIDPAQFVPRASYDALAKTVREGAEAAAIAAVDQAVADGKVPPVQRDWALDLAKKDLASFHSFLDAAVPFAAGDMLNTKTDADKSKLTAEESAIASQLGLTEDQFLKARDEGKN</sequence>
<evidence type="ECO:0000313" key="2">
    <source>
        <dbReference type="Proteomes" id="UP000248014"/>
    </source>
</evidence>
<evidence type="ECO:0000313" key="1">
    <source>
        <dbReference type="EMBL" id="PXW78999.1"/>
    </source>
</evidence>
<dbReference type="AlphaFoldDB" id="A0A2V3VR49"/>
<gene>
    <name evidence="1" type="ORF">C7451_10161</name>
</gene>
<dbReference type="Proteomes" id="UP000248014">
    <property type="component" value="Unassembled WGS sequence"/>
</dbReference>
<comment type="caution">
    <text evidence="1">The sequence shown here is derived from an EMBL/GenBank/DDBJ whole genome shotgun (WGS) entry which is preliminary data.</text>
</comment>
<dbReference type="EMBL" id="QJJM01000001">
    <property type="protein sequence ID" value="PXW78999.1"/>
    <property type="molecule type" value="Genomic_DNA"/>
</dbReference>
<accession>A0A2V3VR49</accession>
<protein>
    <submittedName>
        <fullName evidence="1">Phage I-like protein</fullName>
    </submittedName>
</protein>
<proteinExistence type="predicted"/>
<dbReference type="PIRSF" id="PIRSF016624">
    <property type="entry name" value="Mu_prophg_I"/>
    <property type="match status" value="1"/>
</dbReference>
<dbReference type="InterPro" id="IPR012106">
    <property type="entry name" value="Phage_Mu_Gp1"/>
</dbReference>
<reference evidence="1 2" key="1">
    <citation type="submission" date="2018-05" db="EMBL/GenBank/DDBJ databases">
        <title>Genomic Encyclopedia of Type Strains, Phase IV (KMG-IV): sequencing the most valuable type-strain genomes for metagenomic binning, comparative biology and taxonomic classification.</title>
        <authorList>
            <person name="Goeker M."/>
        </authorList>
    </citation>
    <scope>NUCLEOTIDE SEQUENCE [LARGE SCALE GENOMIC DNA]</scope>
    <source>
        <strain evidence="1 2">DSM 3183</strain>
    </source>
</reference>
<name>A0A2V3VR49_9SPHN</name>
<keyword evidence="2" id="KW-1185">Reference proteome</keyword>